<organism evidence="4 5">
    <name type="scientific">Bacterioplanoides pacificum</name>
    <dbReference type="NCBI Taxonomy" id="1171596"/>
    <lineage>
        <taxon>Bacteria</taxon>
        <taxon>Pseudomonadati</taxon>
        <taxon>Pseudomonadota</taxon>
        <taxon>Gammaproteobacteria</taxon>
        <taxon>Oceanospirillales</taxon>
        <taxon>Oceanospirillaceae</taxon>
        <taxon>Bacterioplanoides</taxon>
    </lineage>
</organism>
<dbReference type="EMBL" id="JBHRYB010000013">
    <property type="protein sequence ID" value="MFC3680858.1"/>
    <property type="molecule type" value="Genomic_DNA"/>
</dbReference>
<name>A0ABV7VV34_9GAMM</name>
<evidence type="ECO:0000313" key="4">
    <source>
        <dbReference type="EMBL" id="MFC3680858.1"/>
    </source>
</evidence>
<proteinExistence type="inferred from homology"/>
<dbReference type="RefSeq" id="WP_376866956.1">
    <property type="nucleotide sequence ID" value="NZ_JBHRYB010000013.1"/>
</dbReference>
<feature type="domain" description="Phospholipase/carboxylesterase/thioesterase" evidence="3">
    <location>
        <begin position="19"/>
        <end position="226"/>
    </location>
</feature>
<reference evidence="5" key="1">
    <citation type="journal article" date="2019" name="Int. J. Syst. Evol. Microbiol.">
        <title>The Global Catalogue of Microorganisms (GCM) 10K type strain sequencing project: providing services to taxonomists for standard genome sequencing and annotation.</title>
        <authorList>
            <consortium name="The Broad Institute Genomics Platform"/>
            <consortium name="The Broad Institute Genome Sequencing Center for Infectious Disease"/>
            <person name="Wu L."/>
            <person name="Ma J."/>
        </authorList>
    </citation>
    <scope>NUCLEOTIDE SEQUENCE [LARGE SCALE GENOMIC DNA]</scope>
    <source>
        <strain evidence="5">KCTC 42424</strain>
    </source>
</reference>
<protein>
    <submittedName>
        <fullName evidence="4">Alpha/beta hydrolase</fullName>
    </submittedName>
</protein>
<keyword evidence="2 4" id="KW-0378">Hydrolase</keyword>
<dbReference type="PANTHER" id="PTHR10655:SF17">
    <property type="entry name" value="LYSOPHOSPHOLIPASE-LIKE PROTEIN 1"/>
    <property type="match status" value="1"/>
</dbReference>
<evidence type="ECO:0000256" key="1">
    <source>
        <dbReference type="ARBA" id="ARBA00006499"/>
    </source>
</evidence>
<dbReference type="Pfam" id="PF02230">
    <property type="entry name" value="Abhydrolase_2"/>
    <property type="match status" value="1"/>
</dbReference>
<dbReference type="Gene3D" id="3.40.50.1820">
    <property type="entry name" value="alpha/beta hydrolase"/>
    <property type="match status" value="1"/>
</dbReference>
<dbReference type="PANTHER" id="PTHR10655">
    <property type="entry name" value="LYSOPHOSPHOLIPASE-RELATED"/>
    <property type="match status" value="1"/>
</dbReference>
<dbReference type="Proteomes" id="UP001595722">
    <property type="component" value="Unassembled WGS sequence"/>
</dbReference>
<evidence type="ECO:0000259" key="3">
    <source>
        <dbReference type="Pfam" id="PF02230"/>
    </source>
</evidence>
<dbReference type="InterPro" id="IPR029058">
    <property type="entry name" value="AB_hydrolase_fold"/>
</dbReference>
<comment type="similarity">
    <text evidence="1">Belongs to the AB hydrolase superfamily. AB hydrolase 2 family.</text>
</comment>
<dbReference type="GO" id="GO:0016787">
    <property type="term" value="F:hydrolase activity"/>
    <property type="evidence" value="ECO:0007669"/>
    <property type="project" value="UniProtKB-KW"/>
</dbReference>
<evidence type="ECO:0000313" key="5">
    <source>
        <dbReference type="Proteomes" id="UP001595722"/>
    </source>
</evidence>
<gene>
    <name evidence="4" type="ORF">ACFOMG_12185</name>
</gene>
<accession>A0ABV7VV34</accession>
<keyword evidence="5" id="KW-1185">Reference proteome</keyword>
<evidence type="ECO:0000256" key="2">
    <source>
        <dbReference type="ARBA" id="ARBA00022801"/>
    </source>
</evidence>
<comment type="caution">
    <text evidence="4">The sequence shown here is derived from an EMBL/GenBank/DDBJ whole genome shotgun (WGS) entry which is preliminary data.</text>
</comment>
<dbReference type="InterPro" id="IPR003140">
    <property type="entry name" value="PLipase/COase/thioEstase"/>
</dbReference>
<dbReference type="InterPro" id="IPR050565">
    <property type="entry name" value="LYPA1-2/EST-like"/>
</dbReference>
<dbReference type="SUPFAM" id="SSF53474">
    <property type="entry name" value="alpha/beta-Hydrolases"/>
    <property type="match status" value="1"/>
</dbReference>
<sequence>MLNRWKTLSEFNHLELVCHEPDSQADSCIIWLHGLGADGYDFAPLTPVLRQSCDLPGLRAIYPHAPQLPVTINGGVNMPAWYDILAASPRRTINSQQFNLAVDAIQRLVQQQVDAGIPAERIIVAGFSQGGAVAYQAALGCRHTLGGLICLSTYIATDLSIQPANQQLPIFLAHGTQDMVVPVMLGQEACETLQQQGLTPEWHSYPIQHEVCDAELEEIAAFIRQCLG</sequence>